<evidence type="ECO:0000256" key="4">
    <source>
        <dbReference type="ARBA" id="ARBA00023163"/>
    </source>
</evidence>
<comment type="function">
    <text evidence="5 7">Participates in transcription elongation, termination and antitermination.</text>
</comment>
<dbReference type="Proteomes" id="UP000032483">
    <property type="component" value="Unassembled WGS sequence"/>
</dbReference>
<dbReference type="EMBL" id="LMUA01000011">
    <property type="protein sequence ID" value="KUE76229.1"/>
    <property type="molecule type" value="Genomic_DNA"/>
</dbReference>
<keyword evidence="1 5" id="KW-0806">Transcription termination</keyword>
<dbReference type="Proteomes" id="UP000053433">
    <property type="component" value="Unassembled WGS sequence"/>
</dbReference>
<evidence type="ECO:0000313" key="14">
    <source>
        <dbReference type="EMBL" id="MTS50249.1"/>
    </source>
</evidence>
<name>A0A0D8IYC3_9FIRM</name>
<dbReference type="InterPro" id="IPR008991">
    <property type="entry name" value="Translation_prot_SH3-like_sf"/>
</dbReference>
<dbReference type="Pfam" id="PF00467">
    <property type="entry name" value="KOW"/>
    <property type="match status" value="1"/>
</dbReference>
<dbReference type="EMBL" id="VUNJ01000005">
    <property type="protein sequence ID" value="MST91520.1"/>
    <property type="molecule type" value="Genomic_DNA"/>
</dbReference>
<dbReference type="GeneID" id="42857057"/>
<dbReference type="GO" id="GO:0031564">
    <property type="term" value="P:transcription antitermination"/>
    <property type="evidence" value="ECO:0007669"/>
    <property type="project" value="UniProtKB-UniRule"/>
</dbReference>
<reference evidence="18 19" key="3">
    <citation type="journal article" date="2019" name="Nat. Med.">
        <title>A library of human gut bacterial isolates paired with longitudinal multiomics data enables mechanistic microbiome research.</title>
        <authorList>
            <person name="Poyet M."/>
            <person name="Groussin M."/>
            <person name="Gibbons S.M."/>
            <person name="Avila-Pacheco J."/>
            <person name="Jiang X."/>
            <person name="Kearney S.M."/>
            <person name="Perrotta A.R."/>
            <person name="Berdy B."/>
            <person name="Zhao S."/>
            <person name="Lieberman T.D."/>
            <person name="Swanson P.K."/>
            <person name="Smith M."/>
            <person name="Roesemann S."/>
            <person name="Alexander J.E."/>
            <person name="Rich S.A."/>
            <person name="Livny J."/>
            <person name="Vlamakis H."/>
            <person name="Clish C."/>
            <person name="Bullock K."/>
            <person name="Deik A."/>
            <person name="Scott J."/>
            <person name="Pierce K.A."/>
            <person name="Xavier R.J."/>
            <person name="Alm E.J."/>
        </authorList>
    </citation>
    <scope>NUCLEOTIDE SEQUENCE [LARGE SCALE GENOMIC DNA]</scope>
    <source>
        <strain evidence="13 19">BIOML-A4</strain>
        <strain evidence="14 18">BIOML-A7</strain>
    </source>
</reference>
<dbReference type="InterPro" id="IPR005824">
    <property type="entry name" value="KOW"/>
</dbReference>
<evidence type="ECO:0000313" key="15">
    <source>
        <dbReference type="Proteomes" id="UP000032483"/>
    </source>
</evidence>
<dbReference type="CDD" id="cd06091">
    <property type="entry name" value="KOW_NusG"/>
    <property type="match status" value="1"/>
</dbReference>
<dbReference type="PATRIC" id="fig|1550024.3.peg.2447"/>
<dbReference type="InterPro" id="IPR001062">
    <property type="entry name" value="Transcrpt_antiterm_NusG"/>
</dbReference>
<keyword evidence="3 5" id="KW-0805">Transcription regulation</keyword>
<dbReference type="GO" id="GO:0006354">
    <property type="term" value="P:DNA-templated transcription elongation"/>
    <property type="evidence" value="ECO:0007669"/>
    <property type="project" value="UniProtKB-UniRule"/>
</dbReference>
<dbReference type="GO" id="GO:0005829">
    <property type="term" value="C:cytosol"/>
    <property type="evidence" value="ECO:0007669"/>
    <property type="project" value="TreeGrafter"/>
</dbReference>
<protein>
    <recommendedName>
        <fullName evidence="5 6">Transcription termination/antitermination protein NusG</fullName>
    </recommendedName>
</protein>
<evidence type="ECO:0000313" key="10">
    <source>
        <dbReference type="EMBL" id="KJF39687.1"/>
    </source>
</evidence>
<reference evidence="10" key="1">
    <citation type="submission" date="2015-02" db="EMBL/GenBank/DDBJ databases">
        <title>A novel member of the family Ruminococcaceae isolated from human feces.</title>
        <authorList>
            <person name="Shkoporov A.N."/>
            <person name="Chaplin A.V."/>
            <person name="Motuzova O.V."/>
            <person name="Kafarskaia L.I."/>
            <person name="Khokhlova E.V."/>
            <person name="Efimov B.A."/>
        </authorList>
    </citation>
    <scope>NUCLEOTIDE SEQUENCE [LARGE SCALE GENOMIC DNA]</scope>
    <source>
        <strain evidence="10">585-1</strain>
    </source>
</reference>
<evidence type="ECO:0000313" key="13">
    <source>
        <dbReference type="EMBL" id="MTS26058.1"/>
    </source>
</evidence>
<dbReference type="EMBL" id="JXXK01000014">
    <property type="protein sequence ID" value="KJF39687.1"/>
    <property type="molecule type" value="Genomic_DNA"/>
</dbReference>
<evidence type="ECO:0000256" key="5">
    <source>
        <dbReference type="HAMAP-Rule" id="MF_00948"/>
    </source>
</evidence>
<evidence type="ECO:0000256" key="1">
    <source>
        <dbReference type="ARBA" id="ARBA00022472"/>
    </source>
</evidence>
<evidence type="ECO:0000256" key="7">
    <source>
        <dbReference type="RuleBase" id="RU000538"/>
    </source>
</evidence>
<dbReference type="SUPFAM" id="SSF82679">
    <property type="entry name" value="N-utilization substance G protein NusG, N-terminal domain"/>
    <property type="match status" value="1"/>
</dbReference>
<dbReference type="Proteomes" id="UP000472755">
    <property type="component" value="Unassembled WGS sequence"/>
</dbReference>
<evidence type="ECO:0000256" key="2">
    <source>
        <dbReference type="ARBA" id="ARBA00022814"/>
    </source>
</evidence>
<dbReference type="NCBIfam" id="TIGR00922">
    <property type="entry name" value="nusG"/>
    <property type="match status" value="1"/>
</dbReference>
<dbReference type="AlphaFoldDB" id="A0A0D8IYC3"/>
<dbReference type="FunFam" id="3.30.70.940:FF:000002">
    <property type="entry name" value="Transcription termination/antitermination protein NusG"/>
    <property type="match status" value="1"/>
</dbReference>
<keyword evidence="15" id="KW-1185">Reference proteome</keyword>
<dbReference type="Gene3D" id="3.30.70.940">
    <property type="entry name" value="NusG, N-terminal domain"/>
    <property type="match status" value="1"/>
</dbReference>
<accession>A0A0D8IYC3</accession>
<feature type="domain" description="KOW" evidence="9">
    <location>
        <begin position="122"/>
        <end position="149"/>
    </location>
</feature>
<organism evidence="10 15">
    <name type="scientific">Ruthenibacterium lactatiformans</name>
    <dbReference type="NCBI Taxonomy" id="1550024"/>
    <lineage>
        <taxon>Bacteria</taxon>
        <taxon>Bacillati</taxon>
        <taxon>Bacillota</taxon>
        <taxon>Clostridia</taxon>
        <taxon>Eubacteriales</taxon>
        <taxon>Oscillospiraceae</taxon>
        <taxon>Ruthenibacterium</taxon>
    </lineage>
</organism>
<dbReference type="GO" id="GO:0032784">
    <property type="term" value="P:regulation of DNA-templated transcription elongation"/>
    <property type="evidence" value="ECO:0007669"/>
    <property type="project" value="InterPro"/>
</dbReference>
<evidence type="ECO:0000259" key="8">
    <source>
        <dbReference type="SMART" id="SM00738"/>
    </source>
</evidence>
<evidence type="ECO:0000313" key="19">
    <source>
        <dbReference type="Proteomes" id="UP000472755"/>
    </source>
</evidence>
<gene>
    <name evidence="5 12" type="primary">nusG</name>
    <name evidence="11" type="ORF">ASJ35_09595</name>
    <name evidence="12" type="ORF">FYJ76_06130</name>
    <name evidence="14" type="ORF">GMD52_01660</name>
    <name evidence="13" type="ORF">GMD59_02015</name>
    <name evidence="10" type="ORF">TQ39_10730</name>
</gene>
<dbReference type="EMBL" id="WMZR01000002">
    <property type="protein sequence ID" value="MTS50249.1"/>
    <property type="molecule type" value="Genomic_DNA"/>
</dbReference>
<dbReference type="InterPro" id="IPR047050">
    <property type="entry name" value="NGN"/>
</dbReference>
<dbReference type="InterPro" id="IPR036735">
    <property type="entry name" value="NGN_dom_sf"/>
</dbReference>
<reference evidence="11 16" key="2">
    <citation type="submission" date="2015-10" db="EMBL/GenBank/DDBJ databases">
        <title>A novel member of the family Ruminococcaceae isolated from human faeces.</title>
        <authorList>
            <person name="Shkoporov A.N."/>
            <person name="Chaplin A.V."/>
            <person name="Motuzova O.V."/>
            <person name="Kafarskaia L.I."/>
            <person name="Efimov B.A."/>
        </authorList>
    </citation>
    <scope>NUCLEOTIDE SEQUENCE [LARGE SCALE GENOMIC DNA]</scope>
    <source>
        <strain evidence="11 16">668</strain>
    </source>
</reference>
<proteinExistence type="inferred from homology"/>
<dbReference type="InterPro" id="IPR014722">
    <property type="entry name" value="Rib_uL2_dom2"/>
</dbReference>
<comment type="caution">
    <text evidence="10">The sequence shown here is derived from an EMBL/GenBank/DDBJ whole genome shotgun (WGS) entry which is preliminary data.</text>
</comment>
<dbReference type="PRINTS" id="PR00338">
    <property type="entry name" value="NUSGTNSCPFCT"/>
</dbReference>
<dbReference type="HAMAP" id="MF_00948">
    <property type="entry name" value="NusG"/>
    <property type="match status" value="1"/>
</dbReference>
<evidence type="ECO:0000313" key="17">
    <source>
        <dbReference type="Proteomes" id="UP000431913"/>
    </source>
</evidence>
<evidence type="ECO:0000256" key="6">
    <source>
        <dbReference type="NCBIfam" id="TIGR00922"/>
    </source>
</evidence>
<evidence type="ECO:0000313" key="12">
    <source>
        <dbReference type="EMBL" id="MST91520.1"/>
    </source>
</evidence>
<dbReference type="PANTHER" id="PTHR30265:SF2">
    <property type="entry name" value="TRANSCRIPTION TERMINATION_ANTITERMINATION PROTEIN NUSG"/>
    <property type="match status" value="1"/>
</dbReference>
<evidence type="ECO:0000259" key="9">
    <source>
        <dbReference type="SMART" id="SM00739"/>
    </source>
</evidence>
<dbReference type="SUPFAM" id="SSF50104">
    <property type="entry name" value="Translation proteins SH3-like domain"/>
    <property type="match status" value="1"/>
</dbReference>
<dbReference type="Proteomes" id="UP000449193">
    <property type="component" value="Unassembled WGS sequence"/>
</dbReference>
<sequence length="176" mass="19912">MAEDRDTEARWYVVHTYSGYENKVAQNLETIVENRRLQELIHEVKVPVELVPDIKDGKEREVERKLFPGYVLVKMVMTDDSWYIVRNTRGVTGFVGPSSKPIPLTDEEVDKLGVDVREVSLDYAVGDNVQIMNGPLEGFIGIVEGIDTDAKKVNVKVSMFGRETPAELDFTQVKPL</sequence>
<evidence type="ECO:0000313" key="11">
    <source>
        <dbReference type="EMBL" id="KUE76229.1"/>
    </source>
</evidence>
<comment type="similarity">
    <text evidence="5 7">Belongs to the NusG family.</text>
</comment>
<reference evidence="12 17" key="4">
    <citation type="submission" date="2019-08" db="EMBL/GenBank/DDBJ databases">
        <title>In-depth cultivation of the pig gut microbiome towards novel bacterial diversity and tailored functional studies.</title>
        <authorList>
            <person name="Wylensek D."/>
            <person name="Hitch T.C.A."/>
            <person name="Clavel T."/>
        </authorList>
    </citation>
    <scope>NUCLEOTIDE SEQUENCE [LARGE SCALE GENOMIC DNA]</scope>
    <source>
        <strain evidence="12 17">WCA3-601-WT-6J</strain>
    </source>
</reference>
<dbReference type="CDD" id="cd09891">
    <property type="entry name" value="NGN_Bact_1"/>
    <property type="match status" value="1"/>
</dbReference>
<dbReference type="EMBL" id="WMZU01000002">
    <property type="protein sequence ID" value="MTS26058.1"/>
    <property type="molecule type" value="Genomic_DNA"/>
</dbReference>
<dbReference type="InterPro" id="IPR043425">
    <property type="entry name" value="NusG-like"/>
</dbReference>
<keyword evidence="2 5" id="KW-0889">Transcription antitermination</keyword>
<dbReference type="Pfam" id="PF02357">
    <property type="entry name" value="NusG"/>
    <property type="match status" value="1"/>
</dbReference>
<dbReference type="RefSeq" id="WP_009323845.1">
    <property type="nucleotide sequence ID" value="NZ_CAOJUJ010000003.1"/>
</dbReference>
<dbReference type="Gene3D" id="2.30.30.30">
    <property type="match status" value="1"/>
</dbReference>
<dbReference type="SMART" id="SM00739">
    <property type="entry name" value="KOW"/>
    <property type="match status" value="1"/>
</dbReference>
<dbReference type="SMART" id="SM00738">
    <property type="entry name" value="NGN"/>
    <property type="match status" value="1"/>
</dbReference>
<dbReference type="Proteomes" id="UP000431913">
    <property type="component" value="Unassembled WGS sequence"/>
</dbReference>
<dbReference type="InterPro" id="IPR006645">
    <property type="entry name" value="NGN-like_dom"/>
</dbReference>
<evidence type="ECO:0000313" key="16">
    <source>
        <dbReference type="Proteomes" id="UP000053433"/>
    </source>
</evidence>
<evidence type="ECO:0000313" key="18">
    <source>
        <dbReference type="Proteomes" id="UP000449193"/>
    </source>
</evidence>
<keyword evidence="4 5" id="KW-0804">Transcription</keyword>
<accession>A0A0W7TR55</accession>
<evidence type="ECO:0000256" key="3">
    <source>
        <dbReference type="ARBA" id="ARBA00023015"/>
    </source>
</evidence>
<dbReference type="PANTHER" id="PTHR30265">
    <property type="entry name" value="RHO-INTERACTING TRANSCRIPTION TERMINATION FACTOR NUSG"/>
    <property type="match status" value="1"/>
</dbReference>
<feature type="domain" description="NusG-like N-terminal" evidence="8">
    <location>
        <begin position="8"/>
        <end position="116"/>
    </location>
</feature>
<dbReference type="GO" id="GO:0006353">
    <property type="term" value="P:DNA-templated transcription termination"/>
    <property type="evidence" value="ECO:0007669"/>
    <property type="project" value="UniProtKB-UniRule"/>
</dbReference>